<evidence type="ECO:0000313" key="2">
    <source>
        <dbReference type="Proteomes" id="UP000273044"/>
    </source>
</evidence>
<organism evidence="1 2">
    <name type="scientific">Arachnia propionica</name>
    <dbReference type="NCBI Taxonomy" id="1750"/>
    <lineage>
        <taxon>Bacteria</taxon>
        <taxon>Bacillati</taxon>
        <taxon>Actinomycetota</taxon>
        <taxon>Actinomycetes</taxon>
        <taxon>Propionibacteriales</taxon>
        <taxon>Propionibacteriaceae</taxon>
        <taxon>Arachnia</taxon>
    </lineage>
</organism>
<sequence>MTALSLNGFLSWVDQVAALDWPIDLETFSGRAAAASLGWSRDGFPWRFAGGPTGPSTVVALPDSSGVVTVLSCTLAKADSADEPLRNCFLRYEEAGTRAWGTPFRVEVEDPRYVAWEHPSGTVVEIVLGGDVVIARFFTPQGTPAYE</sequence>
<dbReference type="Proteomes" id="UP000273044">
    <property type="component" value="Chromosome"/>
</dbReference>
<protein>
    <submittedName>
        <fullName evidence="1">Uncharacterized protein</fullName>
    </submittedName>
</protein>
<dbReference type="GeneID" id="64407588"/>
<proteinExistence type="predicted"/>
<gene>
    <name evidence="1" type="ORF">NCTC12967_02140</name>
</gene>
<reference evidence="1 2" key="1">
    <citation type="submission" date="2018-12" db="EMBL/GenBank/DDBJ databases">
        <authorList>
            <consortium name="Pathogen Informatics"/>
        </authorList>
    </citation>
    <scope>NUCLEOTIDE SEQUENCE [LARGE SCALE GENOMIC DNA]</scope>
    <source>
        <strain evidence="1 2">NCTC12967</strain>
    </source>
</reference>
<accession>A0A3S4W7W7</accession>
<dbReference type="InterPro" id="IPR046268">
    <property type="entry name" value="DUF6301"/>
</dbReference>
<dbReference type="AlphaFoldDB" id="A0A3S4W7W7"/>
<dbReference type="RefSeq" id="WP_061788444.1">
    <property type="nucleotide sequence ID" value="NZ_LR134406.1"/>
</dbReference>
<name>A0A3S4W7W7_9ACTN</name>
<evidence type="ECO:0000313" key="1">
    <source>
        <dbReference type="EMBL" id="VEH70834.1"/>
    </source>
</evidence>
<dbReference type="EMBL" id="LR134406">
    <property type="protein sequence ID" value="VEH70834.1"/>
    <property type="molecule type" value="Genomic_DNA"/>
</dbReference>
<keyword evidence="2" id="KW-1185">Reference proteome</keyword>
<dbReference type="Pfam" id="PF19818">
    <property type="entry name" value="DUF6301"/>
    <property type="match status" value="1"/>
</dbReference>